<accession>A0ACD3ABH5</accession>
<keyword evidence="2" id="KW-1185">Reference proteome</keyword>
<dbReference type="Proteomes" id="UP000308600">
    <property type="component" value="Unassembled WGS sequence"/>
</dbReference>
<organism evidence="1 2">
    <name type="scientific">Pluteus cervinus</name>
    <dbReference type="NCBI Taxonomy" id="181527"/>
    <lineage>
        <taxon>Eukaryota</taxon>
        <taxon>Fungi</taxon>
        <taxon>Dikarya</taxon>
        <taxon>Basidiomycota</taxon>
        <taxon>Agaricomycotina</taxon>
        <taxon>Agaricomycetes</taxon>
        <taxon>Agaricomycetidae</taxon>
        <taxon>Agaricales</taxon>
        <taxon>Pluteineae</taxon>
        <taxon>Pluteaceae</taxon>
        <taxon>Pluteus</taxon>
    </lineage>
</organism>
<reference evidence="1 2" key="1">
    <citation type="journal article" date="2019" name="Nat. Ecol. Evol.">
        <title>Megaphylogeny resolves global patterns of mushroom evolution.</title>
        <authorList>
            <person name="Varga T."/>
            <person name="Krizsan K."/>
            <person name="Foldi C."/>
            <person name="Dima B."/>
            <person name="Sanchez-Garcia M."/>
            <person name="Sanchez-Ramirez S."/>
            <person name="Szollosi G.J."/>
            <person name="Szarkandi J.G."/>
            <person name="Papp V."/>
            <person name="Albert L."/>
            <person name="Andreopoulos W."/>
            <person name="Angelini C."/>
            <person name="Antonin V."/>
            <person name="Barry K.W."/>
            <person name="Bougher N.L."/>
            <person name="Buchanan P."/>
            <person name="Buyck B."/>
            <person name="Bense V."/>
            <person name="Catcheside P."/>
            <person name="Chovatia M."/>
            <person name="Cooper J."/>
            <person name="Damon W."/>
            <person name="Desjardin D."/>
            <person name="Finy P."/>
            <person name="Geml J."/>
            <person name="Haridas S."/>
            <person name="Hughes K."/>
            <person name="Justo A."/>
            <person name="Karasinski D."/>
            <person name="Kautmanova I."/>
            <person name="Kiss B."/>
            <person name="Kocsube S."/>
            <person name="Kotiranta H."/>
            <person name="LaButti K.M."/>
            <person name="Lechner B.E."/>
            <person name="Liimatainen K."/>
            <person name="Lipzen A."/>
            <person name="Lukacs Z."/>
            <person name="Mihaltcheva S."/>
            <person name="Morgado L.N."/>
            <person name="Niskanen T."/>
            <person name="Noordeloos M.E."/>
            <person name="Ohm R.A."/>
            <person name="Ortiz-Santana B."/>
            <person name="Ovrebo C."/>
            <person name="Racz N."/>
            <person name="Riley R."/>
            <person name="Savchenko A."/>
            <person name="Shiryaev A."/>
            <person name="Soop K."/>
            <person name="Spirin V."/>
            <person name="Szebenyi C."/>
            <person name="Tomsovsky M."/>
            <person name="Tulloss R.E."/>
            <person name="Uehling J."/>
            <person name="Grigoriev I.V."/>
            <person name="Vagvolgyi C."/>
            <person name="Papp T."/>
            <person name="Martin F.M."/>
            <person name="Miettinen O."/>
            <person name="Hibbett D.S."/>
            <person name="Nagy L.G."/>
        </authorList>
    </citation>
    <scope>NUCLEOTIDE SEQUENCE [LARGE SCALE GENOMIC DNA]</scope>
    <source>
        <strain evidence="1 2">NL-1719</strain>
    </source>
</reference>
<evidence type="ECO:0000313" key="2">
    <source>
        <dbReference type="Proteomes" id="UP000308600"/>
    </source>
</evidence>
<name>A0ACD3ABH5_9AGAR</name>
<dbReference type="EMBL" id="ML208567">
    <property type="protein sequence ID" value="TFK62674.1"/>
    <property type="molecule type" value="Genomic_DNA"/>
</dbReference>
<evidence type="ECO:0000313" key="1">
    <source>
        <dbReference type="EMBL" id="TFK62674.1"/>
    </source>
</evidence>
<sequence>MTQYLIPSTSTLKQPHDRFFLIDDFVVLEVDATLFRLPSSPLKNNSFKLKQLIEANQGTSGITRPIELKSISVIDFERFLQVLLPRNFGEYEISLPGEWASVLKVANTLDFPAIRKLAGAQLESVASPVNRIVLGRKYGFSKLVASGYVELCRCKAPITLLDGHNLGMSDLIDISSIRHHLLRSAGGDTEIAKDTVLEICSEPGRQVLGHNGVADFIAEALSETGDPPPPALVDPYVPQSPSLQSFVHAAPFVPSAGTSIPSGSLVTSPGDSDSTTSDVHLAHWQAHLVVKAPVPQQKKPRRRIRSPK</sequence>
<protein>
    <submittedName>
        <fullName evidence="1">Uncharacterized protein</fullName>
    </submittedName>
</protein>
<gene>
    <name evidence="1" type="ORF">BDN72DRAFT_378010</name>
</gene>
<proteinExistence type="predicted"/>